<organism evidence="1 2">
    <name type="scientific">Dreissena polymorpha</name>
    <name type="common">Zebra mussel</name>
    <name type="synonym">Mytilus polymorpha</name>
    <dbReference type="NCBI Taxonomy" id="45954"/>
    <lineage>
        <taxon>Eukaryota</taxon>
        <taxon>Metazoa</taxon>
        <taxon>Spiralia</taxon>
        <taxon>Lophotrochozoa</taxon>
        <taxon>Mollusca</taxon>
        <taxon>Bivalvia</taxon>
        <taxon>Autobranchia</taxon>
        <taxon>Heteroconchia</taxon>
        <taxon>Euheterodonta</taxon>
        <taxon>Imparidentia</taxon>
        <taxon>Neoheterodontei</taxon>
        <taxon>Myida</taxon>
        <taxon>Dreissenoidea</taxon>
        <taxon>Dreissenidae</taxon>
        <taxon>Dreissena</taxon>
    </lineage>
</organism>
<dbReference type="Proteomes" id="UP000828390">
    <property type="component" value="Unassembled WGS sequence"/>
</dbReference>
<accession>A0A9D4HE55</accession>
<dbReference type="AlphaFoldDB" id="A0A9D4HE55"/>
<gene>
    <name evidence="1" type="ORF">DPMN_105034</name>
</gene>
<comment type="caution">
    <text evidence="1">The sequence shown here is derived from an EMBL/GenBank/DDBJ whole genome shotgun (WGS) entry which is preliminary data.</text>
</comment>
<protein>
    <submittedName>
        <fullName evidence="1">Uncharacterized protein</fullName>
    </submittedName>
</protein>
<name>A0A9D4HE55_DREPO</name>
<sequence length="88" mass="9874">MEAYIADQTRAMISMGKRLTKLEAAVERLEVLLVSRLPLQPILPDPDQENQMPETSLIDMAIVDAINREANNEAHFAPSAPVPRVVWH</sequence>
<dbReference type="EMBL" id="JAIWYP010000004">
    <property type="protein sequence ID" value="KAH3831764.1"/>
    <property type="molecule type" value="Genomic_DNA"/>
</dbReference>
<evidence type="ECO:0000313" key="2">
    <source>
        <dbReference type="Proteomes" id="UP000828390"/>
    </source>
</evidence>
<proteinExistence type="predicted"/>
<reference evidence="1" key="1">
    <citation type="journal article" date="2019" name="bioRxiv">
        <title>The Genome of the Zebra Mussel, Dreissena polymorpha: A Resource for Invasive Species Research.</title>
        <authorList>
            <person name="McCartney M.A."/>
            <person name="Auch B."/>
            <person name="Kono T."/>
            <person name="Mallez S."/>
            <person name="Zhang Y."/>
            <person name="Obille A."/>
            <person name="Becker A."/>
            <person name="Abrahante J.E."/>
            <person name="Garbe J."/>
            <person name="Badalamenti J.P."/>
            <person name="Herman A."/>
            <person name="Mangelson H."/>
            <person name="Liachko I."/>
            <person name="Sullivan S."/>
            <person name="Sone E.D."/>
            <person name="Koren S."/>
            <person name="Silverstein K.A.T."/>
            <person name="Beckman K.B."/>
            <person name="Gohl D.M."/>
        </authorList>
    </citation>
    <scope>NUCLEOTIDE SEQUENCE</scope>
    <source>
        <strain evidence="1">Duluth1</strain>
        <tissue evidence="1">Whole animal</tissue>
    </source>
</reference>
<keyword evidence="2" id="KW-1185">Reference proteome</keyword>
<evidence type="ECO:0000313" key="1">
    <source>
        <dbReference type="EMBL" id="KAH3831764.1"/>
    </source>
</evidence>
<reference evidence="1" key="2">
    <citation type="submission" date="2020-11" db="EMBL/GenBank/DDBJ databases">
        <authorList>
            <person name="McCartney M.A."/>
            <person name="Auch B."/>
            <person name="Kono T."/>
            <person name="Mallez S."/>
            <person name="Becker A."/>
            <person name="Gohl D.M."/>
            <person name="Silverstein K.A.T."/>
            <person name="Koren S."/>
            <person name="Bechman K.B."/>
            <person name="Herman A."/>
            <person name="Abrahante J.E."/>
            <person name="Garbe J."/>
        </authorList>
    </citation>
    <scope>NUCLEOTIDE SEQUENCE</scope>
    <source>
        <strain evidence="1">Duluth1</strain>
        <tissue evidence="1">Whole animal</tissue>
    </source>
</reference>